<evidence type="ECO:0000256" key="1">
    <source>
        <dbReference type="SAM" id="Phobius"/>
    </source>
</evidence>
<name>A0A6A6XL24_9PLEO</name>
<dbReference type="OrthoDB" id="5429634at2759"/>
<feature type="domain" description="DUF6536" evidence="2">
    <location>
        <begin position="46"/>
        <end position="196"/>
    </location>
</feature>
<keyword evidence="1" id="KW-0472">Membrane</keyword>
<evidence type="ECO:0000259" key="2">
    <source>
        <dbReference type="Pfam" id="PF20163"/>
    </source>
</evidence>
<feature type="transmembrane region" description="Helical" evidence="1">
    <location>
        <begin position="443"/>
        <end position="466"/>
    </location>
</feature>
<keyword evidence="1" id="KW-1133">Transmembrane helix</keyword>
<feature type="transmembrane region" description="Helical" evidence="1">
    <location>
        <begin position="355"/>
        <end position="376"/>
    </location>
</feature>
<feature type="transmembrane region" description="Helical" evidence="1">
    <location>
        <begin position="157"/>
        <end position="174"/>
    </location>
</feature>
<organism evidence="3 4">
    <name type="scientific">Melanomma pulvis-pyrius CBS 109.77</name>
    <dbReference type="NCBI Taxonomy" id="1314802"/>
    <lineage>
        <taxon>Eukaryota</taxon>
        <taxon>Fungi</taxon>
        <taxon>Dikarya</taxon>
        <taxon>Ascomycota</taxon>
        <taxon>Pezizomycotina</taxon>
        <taxon>Dothideomycetes</taxon>
        <taxon>Pleosporomycetidae</taxon>
        <taxon>Pleosporales</taxon>
        <taxon>Melanommataceae</taxon>
        <taxon>Melanomma</taxon>
    </lineage>
</organism>
<reference evidence="3" key="1">
    <citation type="journal article" date="2020" name="Stud. Mycol.">
        <title>101 Dothideomycetes genomes: a test case for predicting lifestyles and emergence of pathogens.</title>
        <authorList>
            <person name="Haridas S."/>
            <person name="Albert R."/>
            <person name="Binder M."/>
            <person name="Bloem J."/>
            <person name="Labutti K."/>
            <person name="Salamov A."/>
            <person name="Andreopoulos B."/>
            <person name="Baker S."/>
            <person name="Barry K."/>
            <person name="Bills G."/>
            <person name="Bluhm B."/>
            <person name="Cannon C."/>
            <person name="Castanera R."/>
            <person name="Culley D."/>
            <person name="Daum C."/>
            <person name="Ezra D."/>
            <person name="Gonzalez J."/>
            <person name="Henrissat B."/>
            <person name="Kuo A."/>
            <person name="Liang C."/>
            <person name="Lipzen A."/>
            <person name="Lutzoni F."/>
            <person name="Magnuson J."/>
            <person name="Mondo S."/>
            <person name="Nolan M."/>
            <person name="Ohm R."/>
            <person name="Pangilinan J."/>
            <person name="Park H.-J."/>
            <person name="Ramirez L."/>
            <person name="Alfaro M."/>
            <person name="Sun H."/>
            <person name="Tritt A."/>
            <person name="Yoshinaga Y."/>
            <person name="Zwiers L.-H."/>
            <person name="Turgeon B."/>
            <person name="Goodwin S."/>
            <person name="Spatafora J."/>
            <person name="Crous P."/>
            <person name="Grigoriev I."/>
        </authorList>
    </citation>
    <scope>NUCLEOTIDE SEQUENCE</scope>
    <source>
        <strain evidence="3">CBS 109.77</strain>
    </source>
</reference>
<keyword evidence="4" id="KW-1185">Reference proteome</keyword>
<feature type="transmembrane region" description="Helical" evidence="1">
    <location>
        <begin position="48"/>
        <end position="73"/>
    </location>
</feature>
<dbReference type="AlphaFoldDB" id="A0A6A6XL24"/>
<accession>A0A6A6XL24</accession>
<dbReference type="PANTHER" id="PTHR35395:SF1">
    <property type="entry name" value="DUF6536 DOMAIN-CONTAINING PROTEIN"/>
    <property type="match status" value="1"/>
</dbReference>
<protein>
    <recommendedName>
        <fullName evidence="2">DUF6536 domain-containing protein</fullName>
    </recommendedName>
</protein>
<feature type="transmembrane region" description="Helical" evidence="1">
    <location>
        <begin position="518"/>
        <end position="537"/>
    </location>
</feature>
<dbReference type="EMBL" id="MU001822">
    <property type="protein sequence ID" value="KAF2796793.1"/>
    <property type="molecule type" value="Genomic_DNA"/>
</dbReference>
<keyword evidence="1" id="KW-0812">Transmembrane</keyword>
<proteinExistence type="predicted"/>
<dbReference type="Pfam" id="PF20163">
    <property type="entry name" value="DUF6536"/>
    <property type="match status" value="1"/>
</dbReference>
<dbReference type="InterPro" id="IPR046623">
    <property type="entry name" value="DUF6536"/>
</dbReference>
<feature type="transmembrane region" description="Helical" evidence="1">
    <location>
        <begin position="567"/>
        <end position="586"/>
    </location>
</feature>
<dbReference type="Proteomes" id="UP000799757">
    <property type="component" value="Unassembled WGS sequence"/>
</dbReference>
<feature type="transmembrane region" description="Helical" evidence="1">
    <location>
        <begin position="621"/>
        <end position="643"/>
    </location>
</feature>
<sequence length="711" mass="78375">MDSPRTDPKTEFLVSYRTESELSILSEKPRDRFALLRSAYARTNDWRFGVLACAVSTFAVFLINLIVTIWAAARYGSSGGQQILFEGDCGQAGRVNTALHLAINALGTILLSSSNYCMQCLSAPTRQEVDKAHRQGRWLDIGILSTRNLRGISKKRALMWWILGVSSLPLHLFYNSVIFSSITANITLPIQVSTAFAESEYSASFTSTSGCNVNESSVNLVYDNGSNPCVTWYDREAYRLRTLNANGSLERLDNLACINAYAQQYQTRGNLLLVSDNSTNSVQQPSEQYGSSLVCGGDNSKWVCNCAGPTAPPCDLDPMINGLRSSSVEWSPFKHHVAYCLSERVPQVCKVQSNLHLAIVVIVLNLAKAAIMLFLATQTKETPFMTIGDAIASYIEVPDIATRDMCLASRSEIENQPGFWVKGGRPTSPGRQRLFTAASKRRWIFGLVFYLLVLGTVIALLSRSVWAIEHLYYGDWNTIWNLGLGKASTVTTLTLDTPDSGASGLIANSFVANVAQPILSFLYFMYNGLFTSMCGALEWESYIRYRKGLRVSGEAVGHQRSTYFLALPYRFGLPLMALSSVLHWLVSQSIFLVDIDYRDYDSAMDQWTISYSELTCGYSPLAIIFTLIAGVLMVVVIAAFGMIRLKSEMPVVANCSAAIAAACHIPVEDHEKGARGWKVQWGVTGYGSDGIGHCSFSGLPVDSLEDSRMYK</sequence>
<gene>
    <name evidence="3" type="ORF">K505DRAFT_372942</name>
</gene>
<evidence type="ECO:0000313" key="4">
    <source>
        <dbReference type="Proteomes" id="UP000799757"/>
    </source>
</evidence>
<dbReference type="PANTHER" id="PTHR35395">
    <property type="entry name" value="DUF6536 DOMAIN-CONTAINING PROTEIN"/>
    <property type="match status" value="1"/>
</dbReference>
<evidence type="ECO:0000313" key="3">
    <source>
        <dbReference type="EMBL" id="KAF2796793.1"/>
    </source>
</evidence>